<dbReference type="GeneID" id="66855590"/>
<evidence type="ECO:0000313" key="2">
    <source>
        <dbReference type="EMBL" id="UNZ05297.1"/>
    </source>
</evidence>
<protein>
    <submittedName>
        <fullName evidence="2">Hydrolase</fullName>
    </submittedName>
</protein>
<feature type="domain" description="Phospholipase/carboxylesterase/thioesterase" evidence="1">
    <location>
        <begin position="91"/>
        <end position="188"/>
    </location>
</feature>
<dbReference type="RefSeq" id="WP_003979666.1">
    <property type="nucleotide sequence ID" value="NZ_CP043497.1"/>
</dbReference>
<dbReference type="InterPro" id="IPR029058">
    <property type="entry name" value="AB_hydrolase_fold"/>
</dbReference>
<keyword evidence="3" id="KW-1185">Reference proteome</keyword>
<dbReference type="InterPro" id="IPR003140">
    <property type="entry name" value="PLipase/COase/thioEstase"/>
</dbReference>
<dbReference type="GO" id="GO:0016787">
    <property type="term" value="F:hydrolase activity"/>
    <property type="evidence" value="ECO:0007669"/>
    <property type="project" value="UniProtKB-KW"/>
</dbReference>
<name>A0ABY3Z566_STRRM</name>
<dbReference type="EMBL" id="CP094298">
    <property type="protein sequence ID" value="UNZ05297.1"/>
    <property type="molecule type" value="Genomic_DNA"/>
</dbReference>
<evidence type="ECO:0000259" key="1">
    <source>
        <dbReference type="Pfam" id="PF02230"/>
    </source>
</evidence>
<dbReference type="SUPFAM" id="SSF53474">
    <property type="entry name" value="alpha/beta-Hydrolases"/>
    <property type="match status" value="1"/>
</dbReference>
<organism evidence="2 3">
    <name type="scientific">Streptomyces rimosus subsp. rimosus</name>
    <dbReference type="NCBI Taxonomy" id="132474"/>
    <lineage>
        <taxon>Bacteria</taxon>
        <taxon>Bacillati</taxon>
        <taxon>Actinomycetota</taxon>
        <taxon>Actinomycetes</taxon>
        <taxon>Kitasatosporales</taxon>
        <taxon>Streptomycetaceae</taxon>
        <taxon>Streptomyces</taxon>
    </lineage>
</organism>
<sequence length="234" mass="24577">MDIRTYGPSGKSLDIHRPDGPPTATVLLWHGTGPDERDVLRPLARTAADHGLTVLVPDWRSDAADNGRTHLLESLAFARTFAQDEANGTFLLAGWSAGAGAAVGTALHPHLTAGHPPTAVLALSGRYDVPARTTGTPPLTDLEKGMTPTAPIHLLHGTTDTVIPTTHSRTMAEALRKAGHTTTYTECPTDHAGTIMTEYDPATNRCRPTEDEAAVAAGETAVQILAKSATTTGL</sequence>
<dbReference type="Proteomes" id="UP000829494">
    <property type="component" value="Chromosome"/>
</dbReference>
<evidence type="ECO:0000313" key="3">
    <source>
        <dbReference type="Proteomes" id="UP000829494"/>
    </source>
</evidence>
<reference evidence="2 3" key="1">
    <citation type="submission" date="2022-03" db="EMBL/GenBank/DDBJ databases">
        <title>Complete genome of Streptomyces rimosus ssp. rimosus R7 (=ATCC 10970).</title>
        <authorList>
            <person name="Beganovic S."/>
            <person name="Ruckert C."/>
            <person name="Busche T."/>
            <person name="Kalinowski J."/>
            <person name="Wittmann C."/>
        </authorList>
    </citation>
    <scope>NUCLEOTIDE SEQUENCE [LARGE SCALE GENOMIC DNA]</scope>
    <source>
        <strain evidence="2 3">R7</strain>
    </source>
</reference>
<dbReference type="Gene3D" id="3.40.50.1820">
    <property type="entry name" value="alpha/beta hydrolase"/>
    <property type="match status" value="1"/>
</dbReference>
<dbReference type="Pfam" id="PF02230">
    <property type="entry name" value="Abhydrolase_2"/>
    <property type="match status" value="1"/>
</dbReference>
<accession>A0ABY3Z566</accession>
<gene>
    <name evidence="2" type="ORF">SRIMR7_24370</name>
</gene>
<proteinExistence type="predicted"/>
<keyword evidence="2" id="KW-0378">Hydrolase</keyword>